<gene>
    <name evidence="2" type="ORF">C2845_PM08G23580</name>
</gene>
<protein>
    <submittedName>
        <fullName evidence="2">Uncharacterized protein</fullName>
    </submittedName>
</protein>
<dbReference type="Proteomes" id="UP000275267">
    <property type="component" value="Unassembled WGS sequence"/>
</dbReference>
<proteinExistence type="predicted"/>
<evidence type="ECO:0000313" key="3">
    <source>
        <dbReference type="Proteomes" id="UP000275267"/>
    </source>
</evidence>
<dbReference type="EMBL" id="PQIB02000010">
    <property type="protein sequence ID" value="RLM91906.1"/>
    <property type="molecule type" value="Genomic_DNA"/>
</dbReference>
<keyword evidence="1" id="KW-0812">Transmembrane</keyword>
<keyword evidence="3" id="KW-1185">Reference proteome</keyword>
<name>A0A3L6QYQ1_PANMI</name>
<dbReference type="PANTHER" id="PTHR33994:SF39">
    <property type="entry name" value="OS01G0712400 PROTEIN"/>
    <property type="match status" value="1"/>
</dbReference>
<comment type="caution">
    <text evidence="2">The sequence shown here is derived from an EMBL/GenBank/DDBJ whole genome shotgun (WGS) entry which is preliminary data.</text>
</comment>
<dbReference type="STRING" id="4540.A0A3L6QYQ1"/>
<dbReference type="AlphaFoldDB" id="A0A3L6QYQ1"/>
<evidence type="ECO:0000256" key="1">
    <source>
        <dbReference type="SAM" id="Phobius"/>
    </source>
</evidence>
<dbReference type="PANTHER" id="PTHR33994">
    <property type="entry name" value="OS04G0515000 PROTEIN"/>
    <property type="match status" value="1"/>
</dbReference>
<feature type="transmembrane region" description="Helical" evidence="1">
    <location>
        <begin position="32"/>
        <end position="53"/>
    </location>
</feature>
<reference evidence="3" key="1">
    <citation type="journal article" date="2019" name="Nat. Commun.">
        <title>The genome of broomcorn millet.</title>
        <authorList>
            <person name="Zou C."/>
            <person name="Miki D."/>
            <person name="Li D."/>
            <person name="Tang Q."/>
            <person name="Xiao L."/>
            <person name="Rajput S."/>
            <person name="Deng P."/>
            <person name="Jia W."/>
            <person name="Huang R."/>
            <person name="Zhang M."/>
            <person name="Sun Y."/>
            <person name="Hu J."/>
            <person name="Fu X."/>
            <person name="Schnable P.S."/>
            <person name="Li F."/>
            <person name="Zhang H."/>
            <person name="Feng B."/>
            <person name="Zhu X."/>
            <person name="Liu R."/>
            <person name="Schnable J.C."/>
            <person name="Zhu J.-K."/>
            <person name="Zhang H."/>
        </authorList>
    </citation>
    <scope>NUCLEOTIDE SEQUENCE [LARGE SCALE GENOMIC DNA]</scope>
</reference>
<sequence>MERTAVASNDAPEPICLSSDDPLTRSLYKAHTVFMCTMMIATMLLLVALALLIPSIDDVPEYTVTDAAAAFEGLSNATPGRHTVSPAFDLTVRVESRQLFEAWCHNHGEVVVSYSGVALALGRVPGFCLPRRSAANFTVVTWGESVYLSMTCADV</sequence>
<organism evidence="2 3">
    <name type="scientific">Panicum miliaceum</name>
    <name type="common">Proso millet</name>
    <name type="synonym">Broomcorn millet</name>
    <dbReference type="NCBI Taxonomy" id="4540"/>
    <lineage>
        <taxon>Eukaryota</taxon>
        <taxon>Viridiplantae</taxon>
        <taxon>Streptophyta</taxon>
        <taxon>Embryophyta</taxon>
        <taxon>Tracheophyta</taxon>
        <taxon>Spermatophyta</taxon>
        <taxon>Magnoliopsida</taxon>
        <taxon>Liliopsida</taxon>
        <taxon>Poales</taxon>
        <taxon>Poaceae</taxon>
        <taxon>PACMAD clade</taxon>
        <taxon>Panicoideae</taxon>
        <taxon>Panicodae</taxon>
        <taxon>Paniceae</taxon>
        <taxon>Panicinae</taxon>
        <taxon>Panicum</taxon>
        <taxon>Panicum sect. Panicum</taxon>
    </lineage>
</organism>
<evidence type="ECO:0000313" key="2">
    <source>
        <dbReference type="EMBL" id="RLM91906.1"/>
    </source>
</evidence>
<dbReference type="OrthoDB" id="686864at2759"/>
<keyword evidence="1" id="KW-1133">Transmembrane helix</keyword>
<keyword evidence="1" id="KW-0472">Membrane</keyword>
<accession>A0A3L6QYQ1</accession>